<keyword evidence="2" id="KW-1185">Reference proteome</keyword>
<name>A0ACB1A6H5_MELEN</name>
<protein>
    <submittedName>
        <fullName evidence="1">Uncharacterized protein</fullName>
    </submittedName>
</protein>
<gene>
    <name evidence="1" type="ORF">MENTE1834_LOCUS34553</name>
</gene>
<accession>A0ACB1A6H5</accession>
<comment type="caution">
    <text evidence="1">The sequence shown here is derived from an EMBL/GenBank/DDBJ whole genome shotgun (WGS) entry which is preliminary data.</text>
</comment>
<evidence type="ECO:0000313" key="2">
    <source>
        <dbReference type="Proteomes" id="UP001497535"/>
    </source>
</evidence>
<organism evidence="1 2">
    <name type="scientific">Meloidogyne enterolobii</name>
    <name type="common">Root-knot nematode worm</name>
    <name type="synonym">Meloidogyne mayaguensis</name>
    <dbReference type="NCBI Taxonomy" id="390850"/>
    <lineage>
        <taxon>Eukaryota</taxon>
        <taxon>Metazoa</taxon>
        <taxon>Ecdysozoa</taxon>
        <taxon>Nematoda</taxon>
        <taxon>Chromadorea</taxon>
        <taxon>Rhabditida</taxon>
        <taxon>Tylenchina</taxon>
        <taxon>Tylenchomorpha</taxon>
        <taxon>Tylenchoidea</taxon>
        <taxon>Meloidogynidae</taxon>
        <taxon>Meloidogyninae</taxon>
        <taxon>Meloidogyne</taxon>
    </lineage>
</organism>
<dbReference type="Proteomes" id="UP001497535">
    <property type="component" value="Unassembled WGS sequence"/>
</dbReference>
<evidence type="ECO:0000313" key="1">
    <source>
        <dbReference type="EMBL" id="CAK5087030.1"/>
    </source>
</evidence>
<dbReference type="EMBL" id="CAVMJV010000062">
    <property type="protein sequence ID" value="CAK5087030.1"/>
    <property type="molecule type" value="Genomic_DNA"/>
</dbReference>
<sequence>MESNGVNLNSGSQHCATTNGGSDSFGKSFSTDHPKNSLTEPACVEHVVQYKENSNEVCNFHVSIGIILSLLGLEISPVQLSIFNFLPIP</sequence>
<proteinExistence type="predicted"/>
<reference evidence="1" key="1">
    <citation type="submission" date="2023-11" db="EMBL/GenBank/DDBJ databases">
        <authorList>
            <person name="Poullet M."/>
        </authorList>
    </citation>
    <scope>NUCLEOTIDE SEQUENCE</scope>
    <source>
        <strain evidence="1">E1834</strain>
    </source>
</reference>